<dbReference type="SUPFAM" id="SSF51126">
    <property type="entry name" value="Pectin lyase-like"/>
    <property type="match status" value="1"/>
</dbReference>
<dbReference type="InterPro" id="IPR035986">
    <property type="entry name" value="PKD_dom_sf"/>
</dbReference>
<dbReference type="InterPro" id="IPR011050">
    <property type="entry name" value="Pectin_lyase_fold/virulence"/>
</dbReference>
<sequence>MVITQGGTYTGNYQSLTSGVPCILVNTTAPVVLQGCNLSGAGNLIQSGSGGNLVVRNCTGTGLAPTVNNQAPGHFVDAYQSQSLVIEHNLFSGTSGIVVNRWSGAGAGPTLTVRYNQARNIDGRWRNGGDSRSSFLILNTVQHLPGVEIAYNEVLNTPDQSLVEDNINFYNSSGTAGSPVHVHDNFVRGAYPFPATSAKFTGTGITTDGDAQTADEATAFVEADHNQFVSIGNSAMNIASGHDIYYHDNRAVTSGYLPSGQRFNAGFCGLGVFNYYQQPGGVFYNNRVAANTVGVVRWGGNSPFPDRQDEAPDACAPCQGTIHLPAPIAAVTEAAEWTLWQSKLLQNGVVPGLLGAVLAPAKPAPAAPAAPVAGQVANPGFEADGAAVGSPTGWQTWTGGLTSASVDYTEAYGGAHSGTYHGTHYSILPYEVYTYQVVNSLPNGTYAFKAWVRSGGGQTQAQLQAKGYGGPVATADVPATPNGQWVQVTLPNLVVTSGQCEIGFYSKAGAGQFVYFDDVELVAQQQSQNAPPTVALTATSNIVLGQAIALTATAADANGTVAKVEFFNGSAKLGEATAAPYQLSWTPPAAGSYALTARATDDTGAATTSAAVTVSVAAAVPTPVLVAAGANLVLNPGFEADGAAVGSPTGWQTWTGQDTDAGADYTETYGGAHAGTYHATHYRTSAYEIYTYQMVQNVPAGSYAVRAWVKGGGGHQTQLRIKSYGGPDIVVDAPATPNGQWVQVAVPNLVVTSGQCEIGFYSKAGAGQWLYFDDVELVAQSGLSTGQVSSAALLNPGFEADGAAVDSPTGWQTVTGLNTDAGADYTETYGRAHSGTYHATHYRTSAYEIYTYQVVKNLPAGTYAVRAWVQGSGQSQLQVQNYGGLAATLALPAAADWVQVTLPNVTVSAGQCEIGFYTKAAANQWLYFDDVELVLQSGPSAGQTASAAALAPAPTLYPNPADDQVAVAVNFPQPTAVVLVVTDMQGTPVARSEQQARAGDNQFILRTADLPSGVYVLQIQSSLPTSVQRLEVKH</sequence>
<proteinExistence type="predicted"/>
<organism evidence="2 3">
    <name type="scientific">Hymenobacter caeli</name>
    <dbReference type="NCBI Taxonomy" id="2735894"/>
    <lineage>
        <taxon>Bacteria</taxon>
        <taxon>Pseudomonadati</taxon>
        <taxon>Bacteroidota</taxon>
        <taxon>Cytophagia</taxon>
        <taxon>Cytophagales</taxon>
        <taxon>Hymenobacteraceae</taxon>
        <taxon>Hymenobacter</taxon>
    </lineage>
</organism>
<dbReference type="EMBL" id="JABSNP010000005">
    <property type="protein sequence ID" value="NRT18733.1"/>
    <property type="molecule type" value="Genomic_DNA"/>
</dbReference>
<comment type="caution">
    <text evidence="2">The sequence shown here is derived from an EMBL/GenBank/DDBJ whole genome shotgun (WGS) entry which is preliminary data.</text>
</comment>
<evidence type="ECO:0000259" key="1">
    <source>
        <dbReference type="Pfam" id="PF18962"/>
    </source>
</evidence>
<dbReference type="InterPro" id="IPR026444">
    <property type="entry name" value="Secre_tail"/>
</dbReference>
<evidence type="ECO:0000313" key="3">
    <source>
        <dbReference type="Proteomes" id="UP000779507"/>
    </source>
</evidence>
<accession>A0ABX2FNI2</accession>
<keyword evidence="3" id="KW-1185">Reference proteome</keyword>
<feature type="domain" description="Secretion system C-terminal sorting" evidence="1">
    <location>
        <begin position="956"/>
        <end position="1029"/>
    </location>
</feature>
<protein>
    <recommendedName>
        <fullName evidence="1">Secretion system C-terminal sorting domain-containing protein</fullName>
    </recommendedName>
</protein>
<name>A0ABX2FNI2_9BACT</name>
<dbReference type="InterPro" id="IPR013783">
    <property type="entry name" value="Ig-like_fold"/>
</dbReference>
<dbReference type="NCBIfam" id="TIGR04183">
    <property type="entry name" value="Por_Secre_tail"/>
    <property type="match status" value="1"/>
</dbReference>
<dbReference type="Pfam" id="PF17957">
    <property type="entry name" value="Big_7"/>
    <property type="match status" value="1"/>
</dbReference>
<dbReference type="Gene3D" id="2.60.40.10">
    <property type="entry name" value="Immunoglobulins"/>
    <property type="match status" value="1"/>
</dbReference>
<evidence type="ECO:0000313" key="2">
    <source>
        <dbReference type="EMBL" id="NRT18733.1"/>
    </source>
</evidence>
<dbReference type="SUPFAM" id="SSF49299">
    <property type="entry name" value="PKD domain"/>
    <property type="match status" value="1"/>
</dbReference>
<dbReference type="Pfam" id="PF18962">
    <property type="entry name" value="Por_Secre_tail"/>
    <property type="match status" value="1"/>
</dbReference>
<dbReference type="Proteomes" id="UP000779507">
    <property type="component" value="Unassembled WGS sequence"/>
</dbReference>
<dbReference type="RefSeq" id="WP_173809469.1">
    <property type="nucleotide sequence ID" value="NZ_JABSNP010000005.1"/>
</dbReference>
<reference evidence="2 3" key="1">
    <citation type="submission" date="2020-05" db="EMBL/GenBank/DDBJ databases">
        <title>Genomic Encyclopedia of Type Strains, Phase IV (KMG-V): Genome sequencing to study the core and pangenomes of soil and plant-associated prokaryotes.</title>
        <authorList>
            <person name="Whitman W."/>
        </authorList>
    </citation>
    <scope>NUCLEOTIDE SEQUENCE [LARGE SCALE GENOMIC DNA]</scope>
    <source>
        <strain evidence="2 3">9A</strain>
    </source>
</reference>
<gene>
    <name evidence="2" type="ORF">HNP98_001554</name>
</gene>
<dbReference type="Gene3D" id="2.60.120.260">
    <property type="entry name" value="Galactose-binding domain-like"/>
    <property type="match status" value="3"/>
</dbReference>